<dbReference type="OrthoDB" id="21550at2759"/>
<feature type="compositionally biased region" description="Pro residues" evidence="9">
    <location>
        <begin position="547"/>
        <end position="561"/>
    </location>
</feature>
<feature type="compositionally biased region" description="Basic residues" evidence="9">
    <location>
        <begin position="444"/>
        <end position="465"/>
    </location>
</feature>
<keyword evidence="5" id="KW-0698">rRNA processing</keyword>
<dbReference type="GO" id="GO:0005732">
    <property type="term" value="C:sno(s)RNA-containing ribonucleoprotein complex"/>
    <property type="evidence" value="ECO:0007669"/>
    <property type="project" value="InterPro"/>
</dbReference>
<keyword evidence="10" id="KW-1185">Reference proteome</keyword>
<dbReference type="PANTHER" id="PTHR31633:SF1">
    <property type="entry name" value="H_ACA RIBONUCLEOPROTEIN COMPLEX NON-CORE SUBUNIT NAF1"/>
    <property type="match status" value="1"/>
</dbReference>
<evidence type="ECO:0000256" key="3">
    <source>
        <dbReference type="ARBA" id="ARBA00021438"/>
    </source>
</evidence>
<dbReference type="Gene3D" id="2.40.10.230">
    <property type="entry name" value="Probable tRNA pseudouridine synthase domain"/>
    <property type="match status" value="1"/>
</dbReference>
<evidence type="ECO:0000256" key="7">
    <source>
        <dbReference type="ARBA" id="ARBA00022884"/>
    </source>
</evidence>
<feature type="compositionally biased region" description="Polar residues" evidence="9">
    <location>
        <begin position="401"/>
        <end position="413"/>
    </location>
</feature>
<name>A0A8B7YJR3_ACAPL</name>
<feature type="compositionally biased region" description="Acidic residues" evidence="9">
    <location>
        <begin position="356"/>
        <end position="375"/>
    </location>
</feature>
<keyword evidence="8" id="KW-0539">Nucleus</keyword>
<dbReference type="GO" id="GO:0005634">
    <property type="term" value="C:nucleus"/>
    <property type="evidence" value="ECO:0007669"/>
    <property type="project" value="UniProtKB-SubCell"/>
</dbReference>
<feature type="compositionally biased region" description="Basic residues" evidence="9">
    <location>
        <begin position="379"/>
        <end position="393"/>
    </location>
</feature>
<organism evidence="10 11">
    <name type="scientific">Acanthaster planci</name>
    <name type="common">Crown-of-thorns starfish</name>
    <dbReference type="NCBI Taxonomy" id="133434"/>
    <lineage>
        <taxon>Eukaryota</taxon>
        <taxon>Metazoa</taxon>
        <taxon>Echinodermata</taxon>
        <taxon>Eleutherozoa</taxon>
        <taxon>Asterozoa</taxon>
        <taxon>Asteroidea</taxon>
        <taxon>Valvatacea</taxon>
        <taxon>Valvatida</taxon>
        <taxon>Acanthasteridae</taxon>
        <taxon>Acanthaster</taxon>
    </lineage>
</organism>
<comment type="similarity">
    <text evidence="2">Belongs to the NAF1 family.</text>
</comment>
<reference evidence="11" key="1">
    <citation type="submission" date="2025-08" db="UniProtKB">
        <authorList>
            <consortium name="RefSeq"/>
        </authorList>
    </citation>
    <scope>IDENTIFICATION</scope>
</reference>
<feature type="compositionally biased region" description="Basic and acidic residues" evidence="9">
    <location>
        <begin position="204"/>
        <end position="213"/>
    </location>
</feature>
<feature type="region of interest" description="Disordered" evidence="9">
    <location>
        <begin position="160"/>
        <end position="221"/>
    </location>
</feature>
<evidence type="ECO:0000313" key="11">
    <source>
        <dbReference type="RefSeq" id="XP_022092867.1"/>
    </source>
</evidence>
<dbReference type="KEGG" id="aplc:110980475"/>
<dbReference type="PANTHER" id="PTHR31633">
    <property type="entry name" value="H/ACA RIBONUCLEOPROTEIN COMPLEX NON-CORE SUBUNIT NAF1"/>
    <property type="match status" value="1"/>
</dbReference>
<accession>A0A8B7YJR3</accession>
<comment type="subcellular location">
    <subcellularLocation>
        <location evidence="1">Nucleus</location>
    </subcellularLocation>
</comment>
<evidence type="ECO:0000256" key="6">
    <source>
        <dbReference type="ARBA" id="ARBA00022553"/>
    </source>
</evidence>
<dbReference type="GO" id="GO:0043489">
    <property type="term" value="P:RNA stabilization"/>
    <property type="evidence" value="ECO:0007669"/>
    <property type="project" value="UniProtKB-ARBA"/>
</dbReference>
<sequence>MDPQLQNPSICTSPSEEKVQLQGTVKQEHETDYAPLSCMLGMEESSVSTKSRETLSSHDECKISKLQEECAPCIPYVLSSPSNTAPVTTPAQVNGCIVNVKLESDNCPAAVGSGDTSTVSTPMIPCLEDVSQACQEITGDTLNSVSMIMENLPQDGEELRLDSEDTEDSSASSSSSDSVSETEEDSSSSSDSSSEDSSSSDDEGYVRTKRASDSEEEHLECLLPPPTTAKEVLIKDLPPVQPVDIVLKASEELKPAGVVSSIIGQLVVIQSNLGVEVLDSDTVLFLEDRKAIGMIFEVFGPVSCPLYTLRFNSVSDIKDLKIELQTQVFFAPKIQNMTTYVFTQRLKQLKGSDASWENDEEPPPECVEFSDDEEERAAKNKKKNEKRKRKTPNKSRDTSHDVTMTTDKIQTTGHLFPSGDHHGYHESTSHRRSRGGPTYGMRPRLQHSRGRGVPHPPFRHPHHPRPRMDFFSSPWHTPTFQQQWSSFHSDHVSGVPGMSNPHGPSHYSNDWSTVPSPLPPLPNPNFYNAPPPPPPLPPSSYPYMNNFPPPPPPPGNIPHPFPSSFRVPDDSKNNSTS</sequence>
<feature type="compositionally biased region" description="Pro residues" evidence="9">
    <location>
        <begin position="516"/>
        <end position="540"/>
    </location>
</feature>
<dbReference type="GO" id="GO:0001522">
    <property type="term" value="P:pseudouridine synthesis"/>
    <property type="evidence" value="ECO:0007669"/>
    <property type="project" value="InterPro"/>
</dbReference>
<feature type="region of interest" description="Disordered" evidence="9">
    <location>
        <begin position="491"/>
        <end position="577"/>
    </location>
</feature>
<feature type="compositionally biased region" description="Low complexity" evidence="9">
    <location>
        <begin position="187"/>
        <end position="197"/>
    </location>
</feature>
<feature type="compositionally biased region" description="Low complexity" evidence="9">
    <location>
        <begin position="169"/>
        <end position="179"/>
    </location>
</feature>
<dbReference type="GO" id="GO:0006364">
    <property type="term" value="P:rRNA processing"/>
    <property type="evidence" value="ECO:0007669"/>
    <property type="project" value="UniProtKB-KW"/>
</dbReference>
<dbReference type="FunFam" id="2.40.10.230:FF:000002">
    <property type="entry name" value="H/ACA ribonucleoprotein complex non-core subunit NAF1"/>
    <property type="match status" value="1"/>
</dbReference>
<dbReference type="GO" id="GO:0003723">
    <property type="term" value="F:RNA binding"/>
    <property type="evidence" value="ECO:0007669"/>
    <property type="project" value="UniProtKB-KW"/>
</dbReference>
<dbReference type="RefSeq" id="XP_022092867.1">
    <property type="nucleotide sequence ID" value="XM_022237175.1"/>
</dbReference>
<feature type="region of interest" description="Disordered" evidence="9">
    <location>
        <begin position="353"/>
        <end position="466"/>
    </location>
</feature>
<evidence type="ECO:0000256" key="1">
    <source>
        <dbReference type="ARBA" id="ARBA00004123"/>
    </source>
</evidence>
<dbReference type="Pfam" id="PF04410">
    <property type="entry name" value="Gar1"/>
    <property type="match status" value="1"/>
</dbReference>
<evidence type="ECO:0000313" key="10">
    <source>
        <dbReference type="Proteomes" id="UP000694845"/>
    </source>
</evidence>
<gene>
    <name evidence="11" type="primary">LOC110980475</name>
</gene>
<feature type="compositionally biased region" description="Basic and acidic residues" evidence="9">
    <location>
        <begin position="419"/>
        <end position="429"/>
    </location>
</feature>
<protein>
    <recommendedName>
        <fullName evidence="3">H/ACA ribonucleoprotein complex non-core subunit NAF1</fullName>
    </recommendedName>
</protein>
<keyword evidence="7" id="KW-0694">RNA-binding</keyword>
<dbReference type="Proteomes" id="UP000694845">
    <property type="component" value="Unplaced"/>
</dbReference>
<dbReference type="GO" id="GO:0000493">
    <property type="term" value="P:box H/ACA snoRNP assembly"/>
    <property type="evidence" value="ECO:0007669"/>
    <property type="project" value="InterPro"/>
</dbReference>
<evidence type="ECO:0000256" key="9">
    <source>
        <dbReference type="SAM" id="MobiDB-lite"/>
    </source>
</evidence>
<dbReference type="InterPro" id="IPR007504">
    <property type="entry name" value="H/ACA_rnp_Gar1/Naf1"/>
</dbReference>
<dbReference type="OMA" id="SHYSNDW"/>
<evidence type="ECO:0000256" key="5">
    <source>
        <dbReference type="ARBA" id="ARBA00022552"/>
    </source>
</evidence>
<proteinExistence type="inferred from homology"/>
<dbReference type="AlphaFoldDB" id="A0A8B7YJR3"/>
<keyword evidence="4" id="KW-0690">Ribosome biogenesis</keyword>
<dbReference type="GeneID" id="110980475"/>
<dbReference type="SUPFAM" id="SSF50447">
    <property type="entry name" value="Translation proteins"/>
    <property type="match status" value="1"/>
</dbReference>
<keyword evidence="6" id="KW-0597">Phosphoprotein</keyword>
<evidence type="ECO:0000256" key="2">
    <source>
        <dbReference type="ARBA" id="ARBA00009801"/>
    </source>
</evidence>
<dbReference type="InterPro" id="IPR040309">
    <property type="entry name" value="Naf1"/>
</dbReference>
<dbReference type="InterPro" id="IPR038664">
    <property type="entry name" value="Gar1/Naf1_Cbf5-bd_sf"/>
</dbReference>
<dbReference type="InterPro" id="IPR009000">
    <property type="entry name" value="Transl_B-barrel_sf"/>
</dbReference>
<evidence type="ECO:0000256" key="8">
    <source>
        <dbReference type="ARBA" id="ARBA00023242"/>
    </source>
</evidence>
<evidence type="ECO:0000256" key="4">
    <source>
        <dbReference type="ARBA" id="ARBA00022517"/>
    </source>
</evidence>
<feature type="compositionally biased region" description="Basic and acidic residues" evidence="9">
    <location>
        <begin position="567"/>
        <end position="577"/>
    </location>
</feature>